<name>A0A2S0N9I4_9HYPH</name>
<dbReference type="InterPro" id="IPR002509">
    <property type="entry name" value="NODB_dom"/>
</dbReference>
<gene>
    <name evidence="7" type="ORF">C6569_07070</name>
</gene>
<keyword evidence="8" id="KW-1185">Reference proteome</keyword>
<dbReference type="InterPro" id="IPR051398">
    <property type="entry name" value="Polysacch_Deacetylase"/>
</dbReference>
<dbReference type="PROSITE" id="PS51677">
    <property type="entry name" value="NODB"/>
    <property type="match status" value="1"/>
</dbReference>
<evidence type="ECO:0000256" key="4">
    <source>
        <dbReference type="ARBA" id="ARBA00022729"/>
    </source>
</evidence>
<dbReference type="EMBL" id="CP027668">
    <property type="protein sequence ID" value="AVO44839.1"/>
    <property type="molecule type" value="Genomic_DNA"/>
</dbReference>
<dbReference type="GO" id="GO:0005975">
    <property type="term" value="P:carbohydrate metabolic process"/>
    <property type="evidence" value="ECO:0007669"/>
    <property type="project" value="InterPro"/>
</dbReference>
<feature type="domain" description="NodB homology" evidence="6">
    <location>
        <begin position="65"/>
        <end position="272"/>
    </location>
</feature>
<accession>A0A2S0N9I4</accession>
<dbReference type="InterPro" id="IPR011330">
    <property type="entry name" value="Glyco_hydro/deAcase_b/a-brl"/>
</dbReference>
<dbReference type="Proteomes" id="UP000237889">
    <property type="component" value="Chromosome"/>
</dbReference>
<evidence type="ECO:0000256" key="2">
    <source>
        <dbReference type="ARBA" id="ARBA00010973"/>
    </source>
</evidence>
<reference evidence="7 8" key="1">
    <citation type="submission" date="2018-03" db="EMBL/GenBank/DDBJ databases">
        <title>Genome sequencing of Phreatobacter sp.</title>
        <authorList>
            <person name="Kim S.-J."/>
            <person name="Heo J."/>
            <person name="Kwon S.-W."/>
        </authorList>
    </citation>
    <scope>NUCLEOTIDE SEQUENCE [LARGE SCALE GENOMIC DNA]</scope>
    <source>
        <strain evidence="7 8">S-12</strain>
    </source>
</reference>
<dbReference type="PANTHER" id="PTHR34216:SF11">
    <property type="entry name" value="CHITOOLIGOSACCHARIDE DEACETYLASE"/>
    <property type="match status" value="1"/>
</dbReference>
<dbReference type="GO" id="GO:0016810">
    <property type="term" value="F:hydrolase activity, acting on carbon-nitrogen (but not peptide) bonds"/>
    <property type="evidence" value="ECO:0007669"/>
    <property type="project" value="InterPro"/>
</dbReference>
<dbReference type="Pfam" id="PF01522">
    <property type="entry name" value="Polysacc_deac_1"/>
    <property type="match status" value="1"/>
</dbReference>
<evidence type="ECO:0000313" key="8">
    <source>
        <dbReference type="Proteomes" id="UP000237889"/>
    </source>
</evidence>
<evidence type="ECO:0000256" key="5">
    <source>
        <dbReference type="ARBA" id="ARBA00032976"/>
    </source>
</evidence>
<organism evidence="7 8">
    <name type="scientific">Phreatobacter cathodiphilus</name>
    <dbReference type="NCBI Taxonomy" id="1868589"/>
    <lineage>
        <taxon>Bacteria</taxon>
        <taxon>Pseudomonadati</taxon>
        <taxon>Pseudomonadota</taxon>
        <taxon>Alphaproteobacteria</taxon>
        <taxon>Hyphomicrobiales</taxon>
        <taxon>Phreatobacteraceae</taxon>
        <taxon>Phreatobacter</taxon>
    </lineage>
</organism>
<protein>
    <recommendedName>
        <fullName evidence="3">Chitooligosaccharide deacetylase</fullName>
    </recommendedName>
    <alternativeName>
        <fullName evidence="5">Nodulation protein B</fullName>
    </alternativeName>
</protein>
<evidence type="ECO:0000256" key="3">
    <source>
        <dbReference type="ARBA" id="ARBA00020071"/>
    </source>
</evidence>
<evidence type="ECO:0000259" key="6">
    <source>
        <dbReference type="PROSITE" id="PS51677"/>
    </source>
</evidence>
<keyword evidence="4" id="KW-0732">Signal</keyword>
<dbReference type="SUPFAM" id="SSF88713">
    <property type="entry name" value="Glycoside hydrolase/deacetylase"/>
    <property type="match status" value="1"/>
</dbReference>
<dbReference type="AlphaFoldDB" id="A0A2S0N9I4"/>
<evidence type="ECO:0000313" key="7">
    <source>
        <dbReference type="EMBL" id="AVO44839.1"/>
    </source>
</evidence>
<dbReference type="OrthoDB" id="2795102at2"/>
<proteinExistence type="inferred from homology"/>
<dbReference type="PANTHER" id="PTHR34216">
    <property type="match status" value="1"/>
</dbReference>
<evidence type="ECO:0000256" key="1">
    <source>
        <dbReference type="ARBA" id="ARBA00003236"/>
    </source>
</evidence>
<dbReference type="Gene3D" id="3.20.20.370">
    <property type="entry name" value="Glycoside hydrolase/deacetylase"/>
    <property type="match status" value="1"/>
</dbReference>
<comment type="function">
    <text evidence="1">Is involved in generating a small heat-stable compound (Nod), an acylated oligomer of N-acetylglucosamine, that stimulates mitosis in various plant protoplasts.</text>
</comment>
<sequence>MEQGVNEKMNGLAHPTLFRPVRGRAPADPLVDPDEVDFGGLFPRLDHMIGRRIAFRTAAIHLDRPVVSITFDDFPRTADTPGARILEDHGARGTFYPASGLFGLTNSRWTVAGAETVADLHRRGHEIGLHGHAHRPANLLDPAAFAADLAANRAALRRIVPGLVRENYAYPYGQCGVRQKKRLSASVRSSRSVQPGINAGRTDLDFLKSVEISARGLTENNLDRWLDRAEAASGWLVLFTHDVSEAPSLYGTTPRVLARIVSRALERGFAVLPVAAALDRAGIA</sequence>
<dbReference type="KEGG" id="phr:C6569_07070"/>
<comment type="similarity">
    <text evidence="2">Belongs to the polysaccharide deacetylase family.</text>
</comment>